<dbReference type="EMBL" id="BASD01000009">
    <property type="protein sequence ID" value="GAD18690.1"/>
    <property type="molecule type" value="Genomic_DNA"/>
</dbReference>
<dbReference type="STRING" id="1325130.HFN_2102"/>
<keyword evidence="1" id="KW-1133">Transmembrane helix</keyword>
<sequence length="42" mass="5139">MKLMRLIYSMSEPFRFSFWIFVESHILVGFGYFEVNAKYIIQ</sequence>
<dbReference type="Proteomes" id="UP000018143">
    <property type="component" value="Unassembled WGS sequence"/>
</dbReference>
<name>T1CXM5_9HELI</name>
<feature type="transmembrane region" description="Helical" evidence="1">
    <location>
        <begin position="16"/>
        <end position="35"/>
    </location>
</feature>
<dbReference type="AlphaFoldDB" id="T1CXM5"/>
<keyword evidence="3" id="KW-1185">Reference proteome</keyword>
<organism evidence="2 3">
    <name type="scientific">Helicobacter fennelliae MRY12-0050</name>
    <dbReference type="NCBI Taxonomy" id="1325130"/>
    <lineage>
        <taxon>Bacteria</taxon>
        <taxon>Pseudomonadati</taxon>
        <taxon>Campylobacterota</taxon>
        <taxon>Epsilonproteobacteria</taxon>
        <taxon>Campylobacterales</taxon>
        <taxon>Helicobacteraceae</taxon>
        <taxon>Helicobacter</taxon>
    </lineage>
</organism>
<keyword evidence="1" id="KW-0812">Transmembrane</keyword>
<keyword evidence="1" id="KW-0472">Membrane</keyword>
<proteinExistence type="predicted"/>
<gene>
    <name evidence="2" type="ORF">HFN_2102</name>
</gene>
<protein>
    <submittedName>
        <fullName evidence="2">Uncharacterized protein</fullName>
    </submittedName>
</protein>
<evidence type="ECO:0000313" key="3">
    <source>
        <dbReference type="Proteomes" id="UP000018143"/>
    </source>
</evidence>
<comment type="caution">
    <text evidence="2">The sequence shown here is derived from an EMBL/GenBank/DDBJ whole genome shotgun (WGS) entry which is preliminary data.</text>
</comment>
<evidence type="ECO:0000313" key="2">
    <source>
        <dbReference type="EMBL" id="GAD18690.1"/>
    </source>
</evidence>
<reference evidence="2 3" key="1">
    <citation type="journal article" date="2013" name="Genome Announc.">
        <title>Draft Genome Sequence of Helicobacter fennelliae Strain MRY12-0050, Isolated from a Bacteremia Patient.</title>
        <authorList>
            <person name="Rimbara E."/>
            <person name="Matsui M."/>
            <person name="Mori S."/>
            <person name="Suzuki S."/>
            <person name="Suzuki M."/>
            <person name="Kim H."/>
            <person name="Sekizuka T."/>
            <person name="Kuroda M."/>
            <person name="Shibayama K."/>
        </authorList>
    </citation>
    <scope>NUCLEOTIDE SEQUENCE [LARGE SCALE GENOMIC DNA]</scope>
    <source>
        <strain evidence="2 3">MRY12-0050</strain>
    </source>
</reference>
<accession>T1CXM5</accession>
<evidence type="ECO:0000256" key="1">
    <source>
        <dbReference type="SAM" id="Phobius"/>
    </source>
</evidence>